<feature type="transmembrane region" description="Helical" evidence="9">
    <location>
        <begin position="141"/>
        <end position="166"/>
    </location>
</feature>
<feature type="transmembrane region" description="Helical" evidence="9">
    <location>
        <begin position="97"/>
        <end position="121"/>
    </location>
</feature>
<dbReference type="RefSeq" id="WP_097328784.1">
    <property type="nucleotide sequence ID" value="NZ_OBDY01000043.1"/>
</dbReference>
<keyword evidence="7 9" id="KW-1133">Transmembrane helix</keyword>
<evidence type="ECO:0000256" key="6">
    <source>
        <dbReference type="ARBA" id="ARBA00022692"/>
    </source>
</evidence>
<comment type="subcellular location">
    <subcellularLocation>
        <location evidence="1">Cell inner membrane</location>
        <topology evidence="1">Multi-pass membrane protein</topology>
    </subcellularLocation>
    <subcellularLocation>
        <location evidence="9">Cell membrane</location>
        <topology evidence="9">Multi-pass membrane protein</topology>
    </subcellularLocation>
</comment>
<reference evidence="11 12" key="1">
    <citation type="submission" date="2017-09" db="EMBL/GenBank/DDBJ databases">
        <authorList>
            <person name="Ehlers B."/>
            <person name="Leendertz F.H."/>
        </authorList>
    </citation>
    <scope>NUCLEOTIDE SEQUENCE [LARGE SCALE GENOMIC DNA]</scope>
    <source>
        <strain evidence="11 12">CGMCC 4.6857</strain>
    </source>
</reference>
<feature type="transmembrane region" description="Helical" evidence="9">
    <location>
        <begin position="173"/>
        <end position="195"/>
    </location>
</feature>
<dbReference type="InterPro" id="IPR047817">
    <property type="entry name" value="ABC2_TM_bact-type"/>
</dbReference>
<keyword evidence="5" id="KW-0997">Cell inner membrane</keyword>
<dbReference type="AlphaFoldDB" id="A0A285KIV6"/>
<evidence type="ECO:0000256" key="2">
    <source>
        <dbReference type="ARBA" id="ARBA00007783"/>
    </source>
</evidence>
<name>A0A285KIV6_9ACTN</name>
<evidence type="ECO:0000313" key="12">
    <source>
        <dbReference type="Proteomes" id="UP000219612"/>
    </source>
</evidence>
<feature type="domain" description="ABC transmembrane type-2" evidence="10">
    <location>
        <begin position="64"/>
        <end position="291"/>
    </location>
</feature>
<dbReference type="GO" id="GO:0140359">
    <property type="term" value="F:ABC-type transporter activity"/>
    <property type="evidence" value="ECO:0007669"/>
    <property type="project" value="InterPro"/>
</dbReference>
<evidence type="ECO:0000256" key="9">
    <source>
        <dbReference type="RuleBase" id="RU361157"/>
    </source>
</evidence>
<evidence type="ECO:0000256" key="1">
    <source>
        <dbReference type="ARBA" id="ARBA00004429"/>
    </source>
</evidence>
<keyword evidence="8 9" id="KW-0472">Membrane</keyword>
<sequence length="298" mass="32839">MAQTAVADSETGQSLKELARRNGLTAAGRLPGIAEYTRHLWSYRHFIAAFANAKVSASLGTTRLGAVWQVLTPLINAGVYYVIFGVLLNTKQDTDNFIAYLCAGVFIFGFTQSVVQAGAMAITSNINLIRALHFPRASLPIAISLVEVRNMIASMAVLIAIILLTGEPITVEWLLVLPALVLQAIFNSGLALFVSRLCAKITDIRQLIPYIMRIWMYGSAVLYPVTFFSDRISGWQLALVEANPMLVFIELIRHALMENVTLAASPLRLWTYAVIWTAFVGIGGYVYFWRGEKGYGRG</sequence>
<keyword evidence="12" id="KW-1185">Reference proteome</keyword>
<proteinExistence type="inferred from homology"/>
<keyword evidence="4 9" id="KW-1003">Cell membrane</keyword>
<dbReference type="OrthoDB" id="4186295at2"/>
<evidence type="ECO:0000256" key="4">
    <source>
        <dbReference type="ARBA" id="ARBA00022475"/>
    </source>
</evidence>
<feature type="transmembrane region" description="Helical" evidence="9">
    <location>
        <begin position="207"/>
        <end position="225"/>
    </location>
</feature>
<feature type="transmembrane region" description="Helical" evidence="9">
    <location>
        <begin position="66"/>
        <end position="88"/>
    </location>
</feature>
<dbReference type="InterPro" id="IPR013525">
    <property type="entry name" value="ABC2_TM"/>
</dbReference>
<dbReference type="Proteomes" id="UP000219612">
    <property type="component" value="Unassembled WGS sequence"/>
</dbReference>
<dbReference type="GO" id="GO:0005886">
    <property type="term" value="C:plasma membrane"/>
    <property type="evidence" value="ECO:0007669"/>
    <property type="project" value="UniProtKB-SubCell"/>
</dbReference>
<evidence type="ECO:0000259" key="10">
    <source>
        <dbReference type="PROSITE" id="PS51012"/>
    </source>
</evidence>
<keyword evidence="3 9" id="KW-0813">Transport</keyword>
<organism evidence="11 12">
    <name type="scientific">Paractinoplanes atraurantiacus</name>
    <dbReference type="NCBI Taxonomy" id="1036182"/>
    <lineage>
        <taxon>Bacteria</taxon>
        <taxon>Bacillati</taxon>
        <taxon>Actinomycetota</taxon>
        <taxon>Actinomycetes</taxon>
        <taxon>Micromonosporales</taxon>
        <taxon>Micromonosporaceae</taxon>
        <taxon>Paractinoplanes</taxon>
    </lineage>
</organism>
<comment type="similarity">
    <text evidence="2 9">Belongs to the ABC-2 integral membrane protein family.</text>
</comment>
<accession>A0A285KIV6</accession>
<feature type="transmembrane region" description="Helical" evidence="9">
    <location>
        <begin position="269"/>
        <end position="288"/>
    </location>
</feature>
<evidence type="ECO:0000256" key="8">
    <source>
        <dbReference type="ARBA" id="ARBA00023136"/>
    </source>
</evidence>
<dbReference type="PANTHER" id="PTHR30413:SF8">
    <property type="entry name" value="TRANSPORT PERMEASE PROTEIN"/>
    <property type="match status" value="1"/>
</dbReference>
<dbReference type="EMBL" id="OBDY01000043">
    <property type="protein sequence ID" value="SNY72535.1"/>
    <property type="molecule type" value="Genomic_DNA"/>
</dbReference>
<dbReference type="PROSITE" id="PS51012">
    <property type="entry name" value="ABC_TM2"/>
    <property type="match status" value="1"/>
</dbReference>
<protein>
    <recommendedName>
        <fullName evidence="9">Transport permease protein</fullName>
    </recommendedName>
</protein>
<evidence type="ECO:0000256" key="7">
    <source>
        <dbReference type="ARBA" id="ARBA00022989"/>
    </source>
</evidence>
<evidence type="ECO:0000313" key="11">
    <source>
        <dbReference type="EMBL" id="SNY72535.1"/>
    </source>
</evidence>
<evidence type="ECO:0000256" key="3">
    <source>
        <dbReference type="ARBA" id="ARBA00022448"/>
    </source>
</evidence>
<dbReference type="GO" id="GO:0015920">
    <property type="term" value="P:lipopolysaccharide transport"/>
    <property type="evidence" value="ECO:0007669"/>
    <property type="project" value="TreeGrafter"/>
</dbReference>
<dbReference type="PANTHER" id="PTHR30413">
    <property type="entry name" value="INNER MEMBRANE TRANSPORT PERMEASE"/>
    <property type="match status" value="1"/>
</dbReference>
<dbReference type="Pfam" id="PF01061">
    <property type="entry name" value="ABC2_membrane"/>
    <property type="match status" value="1"/>
</dbReference>
<gene>
    <name evidence="11" type="ORF">SAMN05421748_1437</name>
</gene>
<evidence type="ECO:0000256" key="5">
    <source>
        <dbReference type="ARBA" id="ARBA00022519"/>
    </source>
</evidence>
<keyword evidence="6 9" id="KW-0812">Transmembrane</keyword>